<evidence type="ECO:0000256" key="1">
    <source>
        <dbReference type="SAM" id="MobiDB-lite"/>
    </source>
</evidence>
<feature type="transmembrane region" description="Helical" evidence="2">
    <location>
        <begin position="67"/>
        <end position="85"/>
    </location>
</feature>
<feature type="region of interest" description="Disordered" evidence="1">
    <location>
        <begin position="28"/>
        <end position="57"/>
    </location>
</feature>
<proteinExistence type="predicted"/>
<reference evidence="3" key="2">
    <citation type="submission" date="2020-05" db="UniProtKB">
        <authorList>
            <consortium name="EnsemblMetazoa"/>
        </authorList>
    </citation>
    <scope>IDENTIFICATION</scope>
    <source>
        <strain evidence="3">IAEA</strain>
    </source>
</reference>
<evidence type="ECO:0000313" key="3">
    <source>
        <dbReference type="EnsemblMetazoa" id="GBRI041649-PA"/>
    </source>
</evidence>
<dbReference type="VEuPathDB" id="VectorBase:GBRI041649"/>
<keyword evidence="4" id="KW-1185">Reference proteome</keyword>
<keyword evidence="2" id="KW-0472">Membrane</keyword>
<keyword evidence="2" id="KW-0812">Transmembrane</keyword>
<sequence>MATPGQHSEAIVSSGNSRVYYKAIEVEKERGPAVPPPPPAPPRPPPRPRPPKPLPIRRPSLNITTSLYRNVVGIVFVIIFSVRFINSVLNRTPVMSTRAVTFLELVIEVLAVLLLTLLVASAFCLIAVLWLDAVPVDIVEAAVDLVCFFFLATILSNGSLISSSMNRSS</sequence>
<dbReference type="Proteomes" id="UP000091820">
    <property type="component" value="Unassembled WGS sequence"/>
</dbReference>
<keyword evidence="2" id="KW-1133">Transmembrane helix</keyword>
<feature type="compositionally biased region" description="Pro residues" evidence="1">
    <location>
        <begin position="33"/>
        <end position="56"/>
    </location>
</feature>
<organism evidence="3 4">
    <name type="scientific">Glossina brevipalpis</name>
    <dbReference type="NCBI Taxonomy" id="37001"/>
    <lineage>
        <taxon>Eukaryota</taxon>
        <taxon>Metazoa</taxon>
        <taxon>Ecdysozoa</taxon>
        <taxon>Arthropoda</taxon>
        <taxon>Hexapoda</taxon>
        <taxon>Insecta</taxon>
        <taxon>Pterygota</taxon>
        <taxon>Neoptera</taxon>
        <taxon>Endopterygota</taxon>
        <taxon>Diptera</taxon>
        <taxon>Brachycera</taxon>
        <taxon>Muscomorpha</taxon>
        <taxon>Hippoboscoidea</taxon>
        <taxon>Glossinidae</taxon>
        <taxon>Glossina</taxon>
    </lineage>
</organism>
<feature type="transmembrane region" description="Helical" evidence="2">
    <location>
        <begin position="142"/>
        <end position="161"/>
    </location>
</feature>
<protein>
    <submittedName>
        <fullName evidence="3">Uncharacterized protein</fullName>
    </submittedName>
</protein>
<dbReference type="AlphaFoldDB" id="A0A1A9X295"/>
<dbReference type="EnsemblMetazoa" id="GBRI041649-RA">
    <property type="protein sequence ID" value="GBRI041649-PA"/>
    <property type="gene ID" value="GBRI041649"/>
</dbReference>
<feature type="transmembrane region" description="Helical" evidence="2">
    <location>
        <begin position="105"/>
        <end position="130"/>
    </location>
</feature>
<evidence type="ECO:0000313" key="4">
    <source>
        <dbReference type="Proteomes" id="UP000091820"/>
    </source>
</evidence>
<accession>A0A1A9X295</accession>
<reference evidence="4" key="1">
    <citation type="submission" date="2014-03" db="EMBL/GenBank/DDBJ databases">
        <authorList>
            <person name="Aksoy S."/>
            <person name="Warren W."/>
            <person name="Wilson R.K."/>
        </authorList>
    </citation>
    <scope>NUCLEOTIDE SEQUENCE [LARGE SCALE GENOMIC DNA]</scope>
    <source>
        <strain evidence="4">IAEA</strain>
    </source>
</reference>
<evidence type="ECO:0000256" key="2">
    <source>
        <dbReference type="SAM" id="Phobius"/>
    </source>
</evidence>
<name>A0A1A9X295_9MUSC</name>